<feature type="domain" description="UEV" evidence="2">
    <location>
        <begin position="1"/>
        <end position="146"/>
    </location>
</feature>
<evidence type="ECO:0000313" key="3">
    <source>
        <dbReference type="EMBL" id="KAK9065454.1"/>
    </source>
</evidence>
<protein>
    <recommendedName>
        <fullName evidence="2">UEV domain-containing protein</fullName>
    </recommendedName>
</protein>
<accession>A0AAP0D677</accession>
<evidence type="ECO:0000256" key="1">
    <source>
        <dbReference type="SAM" id="Phobius"/>
    </source>
</evidence>
<name>A0AAP0D677_9ASTR</name>
<dbReference type="GO" id="GO:0000813">
    <property type="term" value="C:ESCRT I complex"/>
    <property type="evidence" value="ECO:0007669"/>
    <property type="project" value="TreeGrafter"/>
</dbReference>
<keyword evidence="1" id="KW-0812">Transmembrane</keyword>
<dbReference type="EMBL" id="JBCNJP010000016">
    <property type="protein sequence ID" value="KAK9065454.1"/>
    <property type="molecule type" value="Genomic_DNA"/>
</dbReference>
<dbReference type="PROSITE" id="PS51322">
    <property type="entry name" value="UEV"/>
    <property type="match status" value="1"/>
</dbReference>
<keyword evidence="4" id="KW-1185">Reference proteome</keyword>
<organism evidence="3 4">
    <name type="scientific">Deinandra increscens subsp. villosa</name>
    <dbReference type="NCBI Taxonomy" id="3103831"/>
    <lineage>
        <taxon>Eukaryota</taxon>
        <taxon>Viridiplantae</taxon>
        <taxon>Streptophyta</taxon>
        <taxon>Embryophyta</taxon>
        <taxon>Tracheophyta</taxon>
        <taxon>Spermatophyta</taxon>
        <taxon>Magnoliopsida</taxon>
        <taxon>eudicotyledons</taxon>
        <taxon>Gunneridae</taxon>
        <taxon>Pentapetalae</taxon>
        <taxon>asterids</taxon>
        <taxon>campanulids</taxon>
        <taxon>Asterales</taxon>
        <taxon>Asteraceae</taxon>
        <taxon>Asteroideae</taxon>
        <taxon>Heliantheae alliance</taxon>
        <taxon>Madieae</taxon>
        <taxon>Madiinae</taxon>
        <taxon>Deinandra</taxon>
    </lineage>
</organism>
<dbReference type="GO" id="GO:0015031">
    <property type="term" value="P:protein transport"/>
    <property type="evidence" value="ECO:0007669"/>
    <property type="project" value="InterPro"/>
</dbReference>
<keyword evidence="1" id="KW-0472">Membrane</keyword>
<reference evidence="3 4" key="1">
    <citation type="submission" date="2024-04" db="EMBL/GenBank/DDBJ databases">
        <title>The reference genome of an endangered Asteraceae, Deinandra increscens subsp. villosa, native to the Central Coast of California.</title>
        <authorList>
            <person name="Guilliams M."/>
            <person name="Hasenstab-Lehman K."/>
            <person name="Meyer R."/>
            <person name="Mcevoy S."/>
        </authorList>
    </citation>
    <scope>NUCLEOTIDE SEQUENCE [LARGE SCALE GENOMIC DNA]</scope>
    <source>
        <tissue evidence="3">Leaf</tissue>
    </source>
</reference>
<sequence length="209" mass="23939">MAPPPSSSLPLPYSEDVKPLIDQHLLALSKSHPSLLQKTATFTHNDGRSVTLLQSDGTVPMVFQNVTYNIPVLIWLTETYPRNPPLVFVNPTRDMVIRRSHPFVNQSGLVWIPYLEDWVFPSSNLVDLARDLSSYFGIDPPLYSLPRPNPNPNFMEAWFSAQAVVRRRGEEEVSRGMQEEKEGLECSLFMVSYYFFVFVSFMFLGFFIL</sequence>
<gene>
    <name evidence="3" type="ORF">SSX86_014853</name>
</gene>
<dbReference type="InterPro" id="IPR052070">
    <property type="entry name" value="ESCRT-I_UEV_domain"/>
</dbReference>
<dbReference type="InterPro" id="IPR016135">
    <property type="entry name" value="UBQ-conjugating_enzyme/RWD"/>
</dbReference>
<feature type="transmembrane region" description="Helical" evidence="1">
    <location>
        <begin position="188"/>
        <end position="208"/>
    </location>
</feature>
<keyword evidence="1" id="KW-1133">Transmembrane helix</keyword>
<proteinExistence type="predicted"/>
<dbReference type="CDD" id="cd11685">
    <property type="entry name" value="UEV_TSG101-like"/>
    <property type="match status" value="1"/>
</dbReference>
<dbReference type="PANTHER" id="PTHR23306">
    <property type="entry name" value="TUMOR SUSCEPTIBILITY GENE 101 PROTEIN-RELATED"/>
    <property type="match status" value="1"/>
</dbReference>
<evidence type="ECO:0000259" key="2">
    <source>
        <dbReference type="PROSITE" id="PS51322"/>
    </source>
</evidence>
<evidence type="ECO:0000313" key="4">
    <source>
        <dbReference type="Proteomes" id="UP001408789"/>
    </source>
</evidence>
<dbReference type="Gene3D" id="3.10.110.10">
    <property type="entry name" value="Ubiquitin Conjugating Enzyme"/>
    <property type="match status" value="1"/>
</dbReference>
<dbReference type="SUPFAM" id="SSF54495">
    <property type="entry name" value="UBC-like"/>
    <property type="match status" value="1"/>
</dbReference>
<dbReference type="Pfam" id="PF05743">
    <property type="entry name" value="UEV"/>
    <property type="match status" value="1"/>
</dbReference>
<dbReference type="AlphaFoldDB" id="A0AAP0D677"/>
<dbReference type="InterPro" id="IPR008883">
    <property type="entry name" value="UEV_N"/>
</dbReference>
<dbReference type="Proteomes" id="UP001408789">
    <property type="component" value="Unassembled WGS sequence"/>
</dbReference>
<dbReference type="GO" id="GO:0008333">
    <property type="term" value="P:endosome to lysosome transport"/>
    <property type="evidence" value="ECO:0007669"/>
    <property type="project" value="TreeGrafter"/>
</dbReference>
<comment type="caution">
    <text evidence="3">The sequence shown here is derived from an EMBL/GenBank/DDBJ whole genome shotgun (WGS) entry which is preliminary data.</text>
</comment>
<dbReference type="PANTHER" id="PTHR23306:SF3">
    <property type="entry name" value="TUMOR SUPPRESSOR PROTEIN 101"/>
    <property type="match status" value="1"/>
</dbReference>
<dbReference type="GO" id="GO:0043130">
    <property type="term" value="F:ubiquitin binding"/>
    <property type="evidence" value="ECO:0007669"/>
    <property type="project" value="TreeGrafter"/>
</dbReference>